<evidence type="ECO:0000313" key="2">
    <source>
        <dbReference type="EMBL" id="KTG12618.1"/>
    </source>
</evidence>
<dbReference type="InterPro" id="IPR050471">
    <property type="entry name" value="AB_hydrolase"/>
</dbReference>
<reference evidence="2 3" key="1">
    <citation type="submission" date="2015-12" db="EMBL/GenBank/DDBJ databases">
        <title>Haloferax profundi sp. nov. isolated from the Discovery deep brine-seawater interface in the Red Sea.</title>
        <authorList>
            <person name="Zhang G."/>
            <person name="Stingl U."/>
            <person name="Rashid M."/>
        </authorList>
    </citation>
    <scope>NUCLEOTIDE SEQUENCE [LARGE SCALE GENOMIC DNA]</scope>
    <source>
        <strain evidence="2 3">SB29</strain>
    </source>
</reference>
<dbReference type="PRINTS" id="PR00111">
    <property type="entry name" value="ABHYDROLASE"/>
</dbReference>
<dbReference type="InterPro" id="IPR029058">
    <property type="entry name" value="AB_hydrolase_fold"/>
</dbReference>
<name>A0A0W1RGW3_9EURY</name>
<keyword evidence="3" id="KW-1185">Reference proteome</keyword>
<dbReference type="RefSeq" id="WP_058573503.1">
    <property type="nucleotide sequence ID" value="NZ_LOPV01000622.1"/>
</dbReference>
<dbReference type="AlphaFoldDB" id="A0A0W1RGW3"/>
<organism evidence="2 3">
    <name type="scientific">Haloferax profundi</name>
    <dbReference type="NCBI Taxonomy" id="1544718"/>
    <lineage>
        <taxon>Archaea</taxon>
        <taxon>Methanobacteriati</taxon>
        <taxon>Methanobacteriota</taxon>
        <taxon>Stenosarchaea group</taxon>
        <taxon>Halobacteria</taxon>
        <taxon>Halobacteriales</taxon>
        <taxon>Haloferacaceae</taxon>
        <taxon>Haloferax</taxon>
    </lineage>
</organism>
<evidence type="ECO:0000313" key="3">
    <source>
        <dbReference type="Proteomes" id="UP000053157"/>
    </source>
</evidence>
<evidence type="ECO:0000259" key="1">
    <source>
        <dbReference type="Pfam" id="PF00561"/>
    </source>
</evidence>
<dbReference type="InterPro" id="IPR000073">
    <property type="entry name" value="AB_hydrolase_1"/>
</dbReference>
<dbReference type="Pfam" id="PF00561">
    <property type="entry name" value="Abhydrolase_1"/>
    <property type="match status" value="1"/>
</dbReference>
<dbReference type="OrthoDB" id="9890at2157"/>
<feature type="domain" description="AB hydrolase-1" evidence="1">
    <location>
        <begin position="58"/>
        <end position="308"/>
    </location>
</feature>
<proteinExistence type="predicted"/>
<comment type="caution">
    <text evidence="2">The sequence shown here is derived from an EMBL/GenBank/DDBJ whole genome shotgun (WGS) entry which is preliminary data.</text>
</comment>
<sequence length="339" mass="36680">MSRNWARWTAVGAGLLLGAAGGALSRWKHRRIADLAAGSELVTTERGVVEVARRGSGYPVLVLHGDPGGYDQGLHVGDALFGGDFEVIAPSRPGYLRTPLDGNGSFEAQAALLVALLDELDVEQAIVVGLSGGGPTALQLAAEYPERVSGLLLGSAITTEIDERLFDTGNPLVDPILTSTPALDVQSGVFALFHRFAPDRALEQLHEGLSTLDGEEFDAYVDAILTNPRYREQSLEFFPTILPISARIEGTLNDERWFRELPRISYERIECPTLVVHGEYDGAVPIEHAEFAAESIPNAELVRLETDHAAWIGPGSEEAWQAVERFVESSIAAGERRMA</sequence>
<dbReference type="EMBL" id="LOPV01000622">
    <property type="protein sequence ID" value="KTG12618.1"/>
    <property type="molecule type" value="Genomic_DNA"/>
</dbReference>
<dbReference type="Proteomes" id="UP000053157">
    <property type="component" value="Unassembled WGS sequence"/>
</dbReference>
<dbReference type="PANTHER" id="PTHR43433:SF1">
    <property type="entry name" value="BLL5160 PROTEIN"/>
    <property type="match status" value="1"/>
</dbReference>
<accession>A0A0W1RGW3</accession>
<gene>
    <name evidence="2" type="ORF">AUR66_00265</name>
</gene>
<dbReference type="Gene3D" id="3.40.50.1820">
    <property type="entry name" value="alpha/beta hydrolase"/>
    <property type="match status" value="1"/>
</dbReference>
<dbReference type="SUPFAM" id="SSF53474">
    <property type="entry name" value="alpha/beta-Hydrolases"/>
    <property type="match status" value="1"/>
</dbReference>
<dbReference type="PANTHER" id="PTHR43433">
    <property type="entry name" value="HYDROLASE, ALPHA/BETA FOLD FAMILY PROTEIN"/>
    <property type="match status" value="1"/>
</dbReference>
<protein>
    <recommendedName>
        <fullName evidence="1">AB hydrolase-1 domain-containing protein</fullName>
    </recommendedName>
</protein>